<protein>
    <recommendedName>
        <fullName evidence="6">Ionotropic glutamate receptor L-glutamate and glycine-binding domain-containing protein</fullName>
    </recommendedName>
</protein>
<name>B0WXY5_CULQU</name>
<feature type="transmembrane region" description="Helical" evidence="1">
    <location>
        <begin position="536"/>
        <end position="555"/>
    </location>
</feature>
<feature type="transmembrane region" description="Helical" evidence="1">
    <location>
        <begin position="562"/>
        <end position="580"/>
    </location>
</feature>
<evidence type="ECO:0000313" key="5">
    <source>
        <dbReference type="Proteomes" id="UP000002320"/>
    </source>
</evidence>
<feature type="chain" id="PRO_5014567042" description="Ionotropic glutamate receptor L-glutamate and glycine-binding domain-containing protein" evidence="2">
    <location>
        <begin position="19"/>
        <end position="738"/>
    </location>
</feature>
<proteinExistence type="predicted"/>
<dbReference type="EMBL" id="DS232176">
    <property type="protein sequence ID" value="EDS36795.1"/>
    <property type="molecule type" value="Genomic_DNA"/>
</dbReference>
<feature type="transmembrane region" description="Helical" evidence="1">
    <location>
        <begin position="586"/>
        <end position="602"/>
    </location>
</feature>
<feature type="signal peptide" evidence="2">
    <location>
        <begin position="1"/>
        <end position="18"/>
    </location>
</feature>
<organism>
    <name type="scientific">Culex quinquefasciatus</name>
    <name type="common">Southern house mosquito</name>
    <name type="synonym">Culex pungens</name>
    <dbReference type="NCBI Taxonomy" id="7176"/>
    <lineage>
        <taxon>Eukaryota</taxon>
        <taxon>Metazoa</taxon>
        <taxon>Ecdysozoa</taxon>
        <taxon>Arthropoda</taxon>
        <taxon>Hexapoda</taxon>
        <taxon>Insecta</taxon>
        <taxon>Pterygota</taxon>
        <taxon>Neoptera</taxon>
        <taxon>Endopterygota</taxon>
        <taxon>Diptera</taxon>
        <taxon>Nematocera</taxon>
        <taxon>Culicoidea</taxon>
        <taxon>Culicidae</taxon>
        <taxon>Culicinae</taxon>
        <taxon>Culicini</taxon>
        <taxon>Culex</taxon>
        <taxon>Culex</taxon>
    </lineage>
</organism>
<reference evidence="4" key="2">
    <citation type="submission" date="2021-02" db="UniProtKB">
        <authorList>
            <consortium name="EnsemblMetazoa"/>
        </authorList>
    </citation>
    <scope>IDENTIFICATION</scope>
    <source>
        <strain evidence="4">JHB</strain>
    </source>
</reference>
<dbReference type="AlphaFoldDB" id="B0WXY5"/>
<dbReference type="HOGENOM" id="CLU_376108_0_0_1"/>
<dbReference type="Proteomes" id="UP000002320">
    <property type="component" value="Unassembled WGS sequence"/>
</dbReference>
<keyword evidence="2" id="KW-0732">Signal</keyword>
<accession>B0WXY5</accession>
<evidence type="ECO:0008006" key="6">
    <source>
        <dbReference type="Google" id="ProtNLM"/>
    </source>
</evidence>
<dbReference type="VEuPathDB" id="VectorBase:CPIJ011597"/>
<sequence length="738" mass="85852">MKLLKLIVLLLLYSYCFGSFTQENLWQNLSIYIESLLRYQVNLKPTQTFNVWFNRTASQFPYDDIINNLIGFDFFQTVPRVLMRISEVKWAVTADNYSVFFLHVESELPQLDFNINAKFIIFGAFYNCSEMSNVSEHFTSHSKLDVLYFSITTQLICYFEPICKNLKSFHEYPDPTALFPDQTRNLCGHTIVAMAMPTLEYLCRENGDCFGPDVNMIEVITRQINATLDFASYDQLHQLPRHKTPHILLNRFNMLIPGTFVSAEPFSYSVLTKFKKQIVEDIEHLSSPLDGVSAYLLRSDWANAIIQAPGNVDPITRIPRYVAVHEKLMVSNGYYPISIYWLYERMMLIQRMLFEGGIRQLWVRNFYNRQYSWLHSEVAMNDRIFFSNIVPAWILLGILTCYFEPYCKQIVSAQNFPDPATLFPDQTRNLCGHSIVATAVPSFDHIYHNGQDLIGPDVNFIQETARHINASLSLVRHDNLNGRNLHYKTIDIVLNRFNMARLGSLVSVEPFSYTVYVPRGRRLTQFELFVAPFRPLVWILLGCLLVSFKVLEFIFPRKLRRNFTFLTFFGFLNSANLTRITRVETFSIVLITIVMFFLFRAYETKVIAMMVNTPYLSTVKTLQQLVDTKFPIKLDFRNVGIVYSMPKLNKLVVKDIEHLSSPLDGVSAYLLRSDWADAIIFDPRNVDPISKMPLYVPVNEKLMISNGYYPISIYALHDRLMLTQRMLFEAGIRQLWRL</sequence>
<evidence type="ECO:0000313" key="3">
    <source>
        <dbReference type="EMBL" id="EDS36795.1"/>
    </source>
</evidence>
<evidence type="ECO:0000256" key="1">
    <source>
        <dbReference type="SAM" id="Phobius"/>
    </source>
</evidence>
<reference evidence="3" key="1">
    <citation type="submission" date="2007-03" db="EMBL/GenBank/DDBJ databases">
        <title>Annotation of Culex pipiens quinquefasciatus.</title>
        <authorList>
            <consortium name="The Broad Institute Genome Sequencing Platform"/>
            <person name="Atkinson P.W."/>
            <person name="Hemingway J."/>
            <person name="Christensen B.M."/>
            <person name="Higgs S."/>
            <person name="Kodira C."/>
            <person name="Hannick L."/>
            <person name="Megy K."/>
            <person name="O'Leary S."/>
            <person name="Pearson M."/>
            <person name="Haas B.J."/>
            <person name="Mauceli E."/>
            <person name="Wortman J.R."/>
            <person name="Lee N.H."/>
            <person name="Guigo R."/>
            <person name="Stanke M."/>
            <person name="Alvarado L."/>
            <person name="Amedeo P."/>
            <person name="Antoine C.H."/>
            <person name="Arensburger P."/>
            <person name="Bidwell S.L."/>
            <person name="Crawford M."/>
            <person name="Camaro F."/>
            <person name="Devon K."/>
            <person name="Engels R."/>
            <person name="Hammond M."/>
            <person name="Howarth C."/>
            <person name="Koehrsen M."/>
            <person name="Lawson D."/>
            <person name="Montgomery P."/>
            <person name="Nene V."/>
            <person name="Nusbaum C."/>
            <person name="Puiu D."/>
            <person name="Romero-Severson J."/>
            <person name="Severson D.W."/>
            <person name="Shumway M."/>
            <person name="Sisk P."/>
            <person name="Stolte C."/>
            <person name="Zeng Q."/>
            <person name="Eisenstadt E."/>
            <person name="Fraser-Liggett C."/>
            <person name="Strausberg R."/>
            <person name="Galagan J."/>
            <person name="Birren B."/>
            <person name="Collins F.H."/>
        </authorList>
    </citation>
    <scope>NUCLEOTIDE SEQUENCE [LARGE SCALE GENOMIC DNA]</scope>
    <source>
        <strain evidence="3">JHB</strain>
    </source>
</reference>
<keyword evidence="5" id="KW-1185">Reference proteome</keyword>
<evidence type="ECO:0000256" key="2">
    <source>
        <dbReference type="SAM" id="SignalP"/>
    </source>
</evidence>
<keyword evidence="1" id="KW-0812">Transmembrane</keyword>
<dbReference type="EnsemblMetazoa" id="CPIJ011597-RA">
    <property type="protein sequence ID" value="CPIJ011597-PA"/>
    <property type="gene ID" value="CPIJ011597"/>
</dbReference>
<dbReference type="InParanoid" id="B0WXY5"/>
<dbReference type="KEGG" id="cqu:CpipJ_CPIJ011597"/>
<keyword evidence="1" id="KW-0472">Membrane</keyword>
<evidence type="ECO:0000313" key="4">
    <source>
        <dbReference type="EnsemblMetazoa" id="CPIJ011597-PA"/>
    </source>
</evidence>
<keyword evidence="1" id="KW-1133">Transmembrane helix</keyword>
<gene>
    <name evidence="4" type="primary">6044803</name>
    <name evidence="3" type="ORF">CpipJ_CPIJ011597</name>
</gene>